<keyword evidence="1" id="KW-0472">Membrane</keyword>
<proteinExistence type="predicted"/>
<accession>A0AAE3NWJ6</accession>
<name>A0AAE3NWJ6_9RHOB</name>
<sequence length="245" mass="27876">MTLEVIGAGFGRTGTMSTREALNKLGYPCYHMTEVVLNPANRRHLRFWQQVAHSPEGAQHDWETVFGTYRAALDFPAVTVWKELLAAYPDAKVLLTLHPHGGPGWYDSAISTIWYTESMWQWKVIETLFPFGRRFGPMQRELIWNRSLRGTMPDRDRAIARYDAHVAEVIETVPPERLLVFRVTDGWEPLCRFLDEPMPNEPFPCINDRREFCWVNRAVAAGAYALLAACGLLAAGAVWGLTLLL</sequence>
<dbReference type="PANTHER" id="PTHR36978:SF4">
    <property type="entry name" value="P-LOOP CONTAINING NUCLEOSIDE TRIPHOSPHATE HYDROLASE PROTEIN"/>
    <property type="match status" value="1"/>
</dbReference>
<evidence type="ECO:0000313" key="2">
    <source>
        <dbReference type="EMBL" id="MDF0603447.1"/>
    </source>
</evidence>
<reference evidence="2" key="1">
    <citation type="submission" date="2023-03" db="EMBL/GenBank/DDBJ databases">
        <title>Multiphase analysis and comparison of six strains from genera Psychromarinibacter, Lutimaribacter, and Maritimibacter, including a novel species: Psychromarinibacter sediminicola sp. nov.</title>
        <authorList>
            <person name="Wang Y.-H."/>
            <person name="Ye M.-Q."/>
            <person name="Du Z.-J."/>
        </authorList>
    </citation>
    <scope>NUCLEOTIDE SEQUENCE</scope>
    <source>
        <strain evidence="2">C21-152</strain>
    </source>
</reference>
<gene>
    <name evidence="2" type="ORF">P1J78_22195</name>
</gene>
<protein>
    <submittedName>
        <fullName evidence="2">Sulfotransferase family protein</fullName>
    </submittedName>
</protein>
<dbReference type="Pfam" id="PF17784">
    <property type="entry name" value="Sulfotransfer_4"/>
    <property type="match status" value="1"/>
</dbReference>
<dbReference type="Proteomes" id="UP001220964">
    <property type="component" value="Unassembled WGS sequence"/>
</dbReference>
<dbReference type="EMBL" id="JARGYC010000095">
    <property type="protein sequence ID" value="MDF0603447.1"/>
    <property type="molecule type" value="Genomic_DNA"/>
</dbReference>
<dbReference type="InterPro" id="IPR040632">
    <property type="entry name" value="Sulfotransfer_4"/>
</dbReference>
<keyword evidence="3" id="KW-1185">Reference proteome</keyword>
<evidence type="ECO:0000313" key="3">
    <source>
        <dbReference type="Proteomes" id="UP001220964"/>
    </source>
</evidence>
<dbReference type="RefSeq" id="WP_275569567.1">
    <property type="nucleotide sequence ID" value="NZ_JARGYC010000095.1"/>
</dbReference>
<keyword evidence="1" id="KW-1133">Transmembrane helix</keyword>
<dbReference type="PANTHER" id="PTHR36978">
    <property type="entry name" value="P-LOOP CONTAINING NUCLEOTIDE TRIPHOSPHATE HYDROLASE"/>
    <property type="match status" value="1"/>
</dbReference>
<dbReference type="Gene3D" id="3.40.50.300">
    <property type="entry name" value="P-loop containing nucleotide triphosphate hydrolases"/>
    <property type="match status" value="1"/>
</dbReference>
<dbReference type="SUPFAM" id="SSF52540">
    <property type="entry name" value="P-loop containing nucleoside triphosphate hydrolases"/>
    <property type="match status" value="1"/>
</dbReference>
<organism evidence="2 3">
    <name type="scientific">Psychromarinibacter sediminicola</name>
    <dbReference type="NCBI Taxonomy" id="3033385"/>
    <lineage>
        <taxon>Bacteria</taxon>
        <taxon>Pseudomonadati</taxon>
        <taxon>Pseudomonadota</taxon>
        <taxon>Alphaproteobacteria</taxon>
        <taxon>Rhodobacterales</taxon>
        <taxon>Paracoccaceae</taxon>
        <taxon>Psychromarinibacter</taxon>
    </lineage>
</organism>
<comment type="caution">
    <text evidence="2">The sequence shown here is derived from an EMBL/GenBank/DDBJ whole genome shotgun (WGS) entry which is preliminary data.</text>
</comment>
<evidence type="ECO:0000256" key="1">
    <source>
        <dbReference type="SAM" id="Phobius"/>
    </source>
</evidence>
<dbReference type="AlphaFoldDB" id="A0AAE3NWJ6"/>
<dbReference type="InterPro" id="IPR027417">
    <property type="entry name" value="P-loop_NTPase"/>
</dbReference>
<feature type="transmembrane region" description="Helical" evidence="1">
    <location>
        <begin position="218"/>
        <end position="241"/>
    </location>
</feature>
<keyword evidence="1" id="KW-0812">Transmembrane</keyword>